<name>A0A6A3G7U0_9STRA</name>
<gene>
    <name evidence="1" type="ORF">PR002_g32528</name>
</gene>
<evidence type="ECO:0000313" key="1">
    <source>
        <dbReference type="EMBL" id="KAE8952950.1"/>
    </source>
</evidence>
<protein>
    <submittedName>
        <fullName evidence="1">Uncharacterized protein</fullName>
    </submittedName>
</protein>
<reference evidence="1 2" key="1">
    <citation type="submission" date="2018-09" db="EMBL/GenBank/DDBJ databases">
        <title>Genomic investigation of the strawberry pathogen Phytophthora fragariae indicates pathogenicity is determined by transcriptional variation in three key races.</title>
        <authorList>
            <person name="Adams T.M."/>
            <person name="Armitage A.D."/>
            <person name="Sobczyk M.K."/>
            <person name="Bates H.J."/>
            <person name="Dunwell J.M."/>
            <person name="Nellist C.F."/>
            <person name="Harrison R.J."/>
        </authorList>
    </citation>
    <scope>NUCLEOTIDE SEQUENCE [LARGE SCALE GENOMIC DNA]</scope>
    <source>
        <strain evidence="1 2">SCRP324</strain>
    </source>
</reference>
<accession>A0A6A3G7U0</accession>
<dbReference type="Proteomes" id="UP000435112">
    <property type="component" value="Unassembled WGS sequence"/>
</dbReference>
<comment type="caution">
    <text evidence="1">The sequence shown here is derived from an EMBL/GenBank/DDBJ whole genome shotgun (WGS) entry which is preliminary data.</text>
</comment>
<dbReference type="AlphaFoldDB" id="A0A6A3G7U0"/>
<sequence length="59" mass="6746">MCLEEGFRSLDYTVECIDHHETIDFGGFKSHACVPALVDKYMKKEVLVDKSITHKFGLL</sequence>
<evidence type="ECO:0000313" key="2">
    <source>
        <dbReference type="Proteomes" id="UP000435112"/>
    </source>
</evidence>
<proteinExistence type="predicted"/>
<organism evidence="1 2">
    <name type="scientific">Phytophthora rubi</name>
    <dbReference type="NCBI Taxonomy" id="129364"/>
    <lineage>
        <taxon>Eukaryota</taxon>
        <taxon>Sar</taxon>
        <taxon>Stramenopiles</taxon>
        <taxon>Oomycota</taxon>
        <taxon>Peronosporomycetes</taxon>
        <taxon>Peronosporales</taxon>
        <taxon>Peronosporaceae</taxon>
        <taxon>Phytophthora</taxon>
    </lineage>
</organism>
<dbReference type="EMBL" id="QXFU01011033">
    <property type="protein sequence ID" value="KAE8952950.1"/>
    <property type="molecule type" value="Genomic_DNA"/>
</dbReference>
<dbReference type="OrthoDB" id="417550at2759"/>